<name>A0ABT7Z8R7_9ACTN</name>
<gene>
    <name evidence="1" type="ORF">QWM81_17555</name>
</gene>
<sequence length="41" mass="4406">MGRDRGVVVLNVLDGFDVLVMAFTGKVCVSRAACPRLVLDL</sequence>
<reference evidence="1" key="1">
    <citation type="submission" date="2023-06" db="EMBL/GenBank/DDBJ databases">
        <title>WGS-Sequencing of Streptomyces ficellus isolate 21 collected from sand in Gara Djebilet Iron Mine in Algeria.</title>
        <authorList>
            <person name="Zegers G.P."/>
            <person name="Gomez A."/>
            <person name="Gueddou A."/>
            <person name="Zahara A.F."/>
            <person name="Worth M."/>
            <person name="Sevigny J.L."/>
            <person name="Tisa L."/>
        </authorList>
    </citation>
    <scope>NUCLEOTIDE SEQUENCE</scope>
    <source>
        <strain evidence="1">AS11</strain>
    </source>
</reference>
<comment type="caution">
    <text evidence="1">The sequence shown here is derived from an EMBL/GenBank/DDBJ whole genome shotgun (WGS) entry which is preliminary data.</text>
</comment>
<dbReference type="EMBL" id="JAUEPL010000025">
    <property type="protein sequence ID" value="MDN3295823.1"/>
    <property type="molecule type" value="Genomic_DNA"/>
</dbReference>
<evidence type="ECO:0000313" key="2">
    <source>
        <dbReference type="Proteomes" id="UP001174050"/>
    </source>
</evidence>
<evidence type="ECO:0000313" key="1">
    <source>
        <dbReference type="EMBL" id="MDN3295823.1"/>
    </source>
</evidence>
<dbReference type="RefSeq" id="WP_290112974.1">
    <property type="nucleotide sequence ID" value="NZ_JAUEPL010000025.1"/>
</dbReference>
<dbReference type="Proteomes" id="UP001174050">
    <property type="component" value="Unassembled WGS sequence"/>
</dbReference>
<accession>A0ABT7Z8R7</accession>
<proteinExistence type="predicted"/>
<organism evidence="1 2">
    <name type="scientific">Streptomyces ficellus</name>
    <dbReference type="NCBI Taxonomy" id="1977088"/>
    <lineage>
        <taxon>Bacteria</taxon>
        <taxon>Bacillati</taxon>
        <taxon>Actinomycetota</taxon>
        <taxon>Actinomycetes</taxon>
        <taxon>Kitasatosporales</taxon>
        <taxon>Streptomycetaceae</taxon>
        <taxon>Streptomyces</taxon>
    </lineage>
</organism>
<protein>
    <submittedName>
        <fullName evidence="1">Uncharacterized protein</fullName>
    </submittedName>
</protein>
<keyword evidence="2" id="KW-1185">Reference proteome</keyword>